<gene>
    <name evidence="1" type="ORF">LTRI10_LOCUS5398</name>
</gene>
<evidence type="ECO:0000313" key="1">
    <source>
        <dbReference type="EMBL" id="CAL1357792.1"/>
    </source>
</evidence>
<keyword evidence="2" id="KW-1185">Reference proteome</keyword>
<evidence type="ECO:0008006" key="3">
    <source>
        <dbReference type="Google" id="ProtNLM"/>
    </source>
</evidence>
<organism evidence="1 2">
    <name type="scientific">Linum trigynum</name>
    <dbReference type="NCBI Taxonomy" id="586398"/>
    <lineage>
        <taxon>Eukaryota</taxon>
        <taxon>Viridiplantae</taxon>
        <taxon>Streptophyta</taxon>
        <taxon>Embryophyta</taxon>
        <taxon>Tracheophyta</taxon>
        <taxon>Spermatophyta</taxon>
        <taxon>Magnoliopsida</taxon>
        <taxon>eudicotyledons</taxon>
        <taxon>Gunneridae</taxon>
        <taxon>Pentapetalae</taxon>
        <taxon>rosids</taxon>
        <taxon>fabids</taxon>
        <taxon>Malpighiales</taxon>
        <taxon>Linaceae</taxon>
        <taxon>Linum</taxon>
    </lineage>
</organism>
<name>A0AAV2CMI7_9ROSI</name>
<dbReference type="AlphaFoldDB" id="A0AAV2CMI7"/>
<dbReference type="EMBL" id="OZ034813">
    <property type="protein sequence ID" value="CAL1357792.1"/>
    <property type="molecule type" value="Genomic_DNA"/>
</dbReference>
<evidence type="ECO:0000313" key="2">
    <source>
        <dbReference type="Proteomes" id="UP001497516"/>
    </source>
</evidence>
<proteinExistence type="predicted"/>
<accession>A0AAV2CMI7</accession>
<dbReference type="Proteomes" id="UP001497516">
    <property type="component" value="Chromosome 1"/>
</dbReference>
<reference evidence="1 2" key="1">
    <citation type="submission" date="2024-04" db="EMBL/GenBank/DDBJ databases">
        <authorList>
            <person name="Fracassetti M."/>
        </authorList>
    </citation>
    <scope>NUCLEOTIDE SEQUENCE [LARGE SCALE GENOMIC DNA]</scope>
</reference>
<sequence length="187" mass="20504">MRKICSGMMISTPRTISKLDLMKPSSKMASRVSSSSFLSLGLCFCSKSPILSLAARNWVKTRKSRITRAGPHGRVAYPVARVSENAAFHLVRSSGFSHGQGGTTVWEFHLPVFALGKSHTARPLLHTAVWIIRAGRVCSRTISHGQKYELHGRVICGCARVASFVTCLSPDLRPIDPKLAPKPPFTY</sequence>
<protein>
    <recommendedName>
        <fullName evidence="3">Secreted protein</fullName>
    </recommendedName>
</protein>